<dbReference type="Gene3D" id="3.10.560.10">
    <property type="entry name" value="Outer membrane lipoprotein wza domain like"/>
    <property type="match status" value="4"/>
</dbReference>
<keyword evidence="7" id="KW-1185">Reference proteome</keyword>
<dbReference type="InterPro" id="IPR003715">
    <property type="entry name" value="Poly_export_N"/>
</dbReference>
<protein>
    <submittedName>
        <fullName evidence="6">Capsule biosynthesis protein</fullName>
    </submittedName>
</protein>
<feature type="region of interest" description="Disordered" evidence="2">
    <location>
        <begin position="42"/>
        <end position="119"/>
    </location>
</feature>
<accession>A0A2U0SFS3</accession>
<evidence type="ECO:0000256" key="1">
    <source>
        <dbReference type="ARBA" id="ARBA00022729"/>
    </source>
</evidence>
<feature type="domain" description="Soluble ligand binding" evidence="5">
    <location>
        <begin position="244"/>
        <end position="291"/>
    </location>
</feature>
<feature type="chain" id="PRO_5015661626" evidence="3">
    <location>
        <begin position="39"/>
        <end position="658"/>
    </location>
</feature>
<feature type="domain" description="Soluble ligand binding" evidence="5">
    <location>
        <begin position="328"/>
        <end position="372"/>
    </location>
</feature>
<dbReference type="PANTHER" id="PTHR33619:SF3">
    <property type="entry name" value="POLYSACCHARIDE EXPORT PROTEIN GFCE-RELATED"/>
    <property type="match status" value="1"/>
</dbReference>
<feature type="signal peptide" evidence="3">
    <location>
        <begin position="1"/>
        <end position="38"/>
    </location>
</feature>
<dbReference type="InterPro" id="IPR019554">
    <property type="entry name" value="Soluble_ligand-bd"/>
</dbReference>
<dbReference type="EMBL" id="QENQ01000001">
    <property type="protein sequence ID" value="PVX30154.1"/>
    <property type="molecule type" value="Genomic_DNA"/>
</dbReference>
<organism evidence="6 7">
    <name type="scientific">Sphingomonas pokkalii</name>
    <dbReference type="NCBI Taxonomy" id="2175090"/>
    <lineage>
        <taxon>Bacteria</taxon>
        <taxon>Pseudomonadati</taxon>
        <taxon>Pseudomonadota</taxon>
        <taxon>Alphaproteobacteria</taxon>
        <taxon>Sphingomonadales</taxon>
        <taxon>Sphingomonadaceae</taxon>
        <taxon>Sphingomonas</taxon>
    </lineage>
</organism>
<feature type="domain" description="Soluble ligand binding" evidence="5">
    <location>
        <begin position="554"/>
        <end position="603"/>
    </location>
</feature>
<dbReference type="Pfam" id="PF10531">
    <property type="entry name" value="SLBB"/>
    <property type="match status" value="4"/>
</dbReference>
<evidence type="ECO:0000259" key="5">
    <source>
        <dbReference type="Pfam" id="PF10531"/>
    </source>
</evidence>
<dbReference type="InterPro" id="IPR049712">
    <property type="entry name" value="Poly_export"/>
</dbReference>
<proteinExistence type="predicted"/>
<gene>
    <name evidence="6" type="ORF">DD559_13100</name>
</gene>
<dbReference type="OrthoDB" id="9808948at2"/>
<evidence type="ECO:0000313" key="6">
    <source>
        <dbReference type="EMBL" id="PVX30154.1"/>
    </source>
</evidence>
<feature type="domain" description="Polysaccharide export protein N-terminal" evidence="4">
    <location>
        <begin position="165"/>
        <end position="238"/>
    </location>
</feature>
<dbReference type="Gene3D" id="3.30.1950.10">
    <property type="entry name" value="wza like domain"/>
    <property type="match status" value="1"/>
</dbReference>
<evidence type="ECO:0000259" key="4">
    <source>
        <dbReference type="Pfam" id="PF02563"/>
    </source>
</evidence>
<name>A0A2U0SFS3_9SPHN</name>
<reference evidence="6 7" key="1">
    <citation type="submission" date="2018-05" db="EMBL/GenBank/DDBJ databases">
        <title>Description of Sphingomonas pokkalii sp nov, isolated from the rhizosphere of saline tolerant pokkali rice and its draft genome analysis.</title>
        <authorList>
            <person name="Menon R."/>
            <person name="Kumari S."/>
            <person name="Rameshkumar N."/>
        </authorList>
    </citation>
    <scope>NUCLEOTIDE SEQUENCE [LARGE SCALE GENOMIC DNA]</scope>
    <source>
        <strain evidence="6 7">L3B27</strain>
    </source>
</reference>
<dbReference type="Proteomes" id="UP000245890">
    <property type="component" value="Unassembled WGS sequence"/>
</dbReference>
<feature type="compositionally biased region" description="Polar residues" evidence="2">
    <location>
        <begin position="91"/>
        <end position="104"/>
    </location>
</feature>
<dbReference type="AlphaFoldDB" id="A0A2U0SFS3"/>
<sequence>MISESTDSRFGRIVRIRHAAALLCGVAPLVALQAPAMAQVTDPTYQQTQQQQGNRSNNNNNSQSGSQSGTNDYGQGSSQVQPQSSFQPGSIASNTQGSGQTSTLILGMDPDGKATLTPRVKPLAKPSEFEDFVARSVGHKVKRFGSDLLLPSDRDYAVPATATIPPDYPVAIGDTVHINLTGSIDGSADFEVDRSGQIFLPNVGTVNVAGVRFRDLQNTVSRAIGRKYRGYEVTVSVQKLQGLRVYVTGFANNPGAYSLNSLSTLVNAVLAAGGPGAGGSFRRVELRRGGKLVRSFDLYDLIRKGDKSQDAILNNEDVLYIPAVGKQVAVVGSVNEEAIYEALPGETVGDTLAQAGGPAQLADASRILLYRLSDHSTVGSREIARSEFATLPVEGGDMIQVLAEGNLVQPLAHQSVLVRIEGEVERPGNYYVEPNTPMSQVLQMAGGTTSRAYIYGTKLLRQSVREQQRQGYLQALDQLDQMLAAAPLDADPALQQNSAAERLTASQQILAELRNKEPDGRLVLGIAPNARELDGSLLLENNDRIIIPPRVETVGVFGAVYRPASFLLSSDGPMKVSQYIERAGGLQRYADRGRVFVVRANGDILSKKQGALSARVLPGDVVFVPIKSRSTSVLSKIRDISQIIFQFGLAAAAVVALR</sequence>
<dbReference type="PANTHER" id="PTHR33619">
    <property type="entry name" value="POLYSACCHARIDE EXPORT PROTEIN GFCE-RELATED"/>
    <property type="match status" value="1"/>
</dbReference>
<keyword evidence="1 3" id="KW-0732">Signal</keyword>
<comment type="caution">
    <text evidence="6">The sequence shown here is derived from an EMBL/GenBank/DDBJ whole genome shotgun (WGS) entry which is preliminary data.</text>
</comment>
<evidence type="ECO:0000313" key="7">
    <source>
        <dbReference type="Proteomes" id="UP000245890"/>
    </source>
</evidence>
<dbReference type="Pfam" id="PF02563">
    <property type="entry name" value="Poly_export"/>
    <property type="match status" value="1"/>
</dbReference>
<evidence type="ECO:0000256" key="2">
    <source>
        <dbReference type="SAM" id="MobiDB-lite"/>
    </source>
</evidence>
<evidence type="ECO:0000256" key="3">
    <source>
        <dbReference type="SAM" id="SignalP"/>
    </source>
</evidence>
<dbReference type="RefSeq" id="WP_116469567.1">
    <property type="nucleotide sequence ID" value="NZ_QENQ01000001.1"/>
</dbReference>
<dbReference type="GO" id="GO:0015159">
    <property type="term" value="F:polysaccharide transmembrane transporter activity"/>
    <property type="evidence" value="ECO:0007669"/>
    <property type="project" value="InterPro"/>
</dbReference>
<feature type="domain" description="Soluble ligand binding" evidence="5">
    <location>
        <begin position="418"/>
        <end position="453"/>
    </location>
</feature>
<feature type="compositionally biased region" description="Low complexity" evidence="2">
    <location>
        <begin position="46"/>
        <end position="90"/>
    </location>
</feature>